<dbReference type="InterPro" id="IPR014472">
    <property type="entry name" value="CHOPT"/>
</dbReference>
<dbReference type="PANTHER" id="PTHR10414:SF71">
    <property type="entry name" value="FI05338P"/>
    <property type="match status" value="1"/>
</dbReference>
<gene>
    <name evidence="8" type="primary">EPT1</name>
    <name evidence="8" type="ORF">g.14743</name>
</gene>
<dbReference type="Gene3D" id="1.20.120.1760">
    <property type="match status" value="1"/>
</dbReference>
<dbReference type="InterPro" id="IPR043130">
    <property type="entry name" value="CDP-OH_PTrfase_TM_dom"/>
</dbReference>
<feature type="transmembrane region" description="Helical" evidence="7">
    <location>
        <begin position="297"/>
        <end position="315"/>
    </location>
</feature>
<comment type="similarity">
    <text evidence="2 5">Belongs to the CDP-alcohol phosphatidyltransferase class-I family.</text>
</comment>
<evidence type="ECO:0000256" key="4">
    <source>
        <dbReference type="ARBA" id="ARBA00023136"/>
    </source>
</evidence>
<feature type="transmembrane region" description="Helical" evidence="7">
    <location>
        <begin position="93"/>
        <end position="112"/>
    </location>
</feature>
<dbReference type="PROSITE" id="PS00379">
    <property type="entry name" value="CDP_ALCOHOL_P_TRANSF"/>
    <property type="match status" value="1"/>
</dbReference>
<evidence type="ECO:0000256" key="3">
    <source>
        <dbReference type="ARBA" id="ARBA00022679"/>
    </source>
</evidence>
<feature type="transmembrane region" description="Helical" evidence="7">
    <location>
        <begin position="162"/>
        <end position="178"/>
    </location>
</feature>
<evidence type="ECO:0000256" key="5">
    <source>
        <dbReference type="RuleBase" id="RU003750"/>
    </source>
</evidence>
<keyword evidence="3 5" id="KW-0808">Transferase</keyword>
<dbReference type="GO" id="GO:0006646">
    <property type="term" value="P:phosphatidylethanolamine biosynthetic process"/>
    <property type="evidence" value="ECO:0007669"/>
    <property type="project" value="TreeGrafter"/>
</dbReference>
<name>A0A6G1SFX3_9ACAR</name>
<protein>
    <submittedName>
        <fullName evidence="8">Ethanolaminephosphotransferase 1</fullName>
    </submittedName>
</protein>
<reference evidence="8" key="1">
    <citation type="submission" date="2018-10" db="EMBL/GenBank/DDBJ databases">
        <title>Transcriptome assembly of Aceria tosichella (Wheat curl mite) Type 2.</title>
        <authorList>
            <person name="Scully E.D."/>
            <person name="Geib S.M."/>
            <person name="Palmer N.A."/>
            <person name="Gupta A.K."/>
            <person name="Sarath G."/>
            <person name="Tatineni S."/>
        </authorList>
    </citation>
    <scope>NUCLEOTIDE SEQUENCE</scope>
    <source>
        <strain evidence="8">LincolnNE</strain>
    </source>
</reference>
<dbReference type="PANTHER" id="PTHR10414">
    <property type="entry name" value="ETHANOLAMINEPHOSPHOTRANSFERASE"/>
    <property type="match status" value="1"/>
</dbReference>
<sequence length="430" mass="48943">MKFLQYKYLSQEQLKRLDTYKYAAIDTSPLSQYVMHPFWNYVVEFVPMNIAPNVLTLAGFACTLMNAILLSYYDYHFYASSDDMRTIAKPVPSIIWLICAINLFLAHTLDGIDGKQARRTKATGPLGELMDHGVDSWTAVFVPMYVYSLFGSSDYSFGPHRMVFILWAVFLTFYVSHWEKYNTGVLYLPWSYDVSQIFLFGCSLATFFGSYKIWKSTFPLTGLPYSQAFEIVLYASIVLTLPMPVYNVYKTCKSGRSKYSTFTEIIRPLAPFSLLFVISTMWALCSRSDVLEKDPRMYFYTIGTIFSNISCRLIICQMSSTRCEIFNGFCILFSLVALAAVTTPFVASTEVLALRLLALTLTLAHLHYAVCVVQQMCDHFKIEALSLNRKENDSSRQRLLVDGINTSSLGLHRPNDSQDKISRTSSDQSS</sequence>
<evidence type="ECO:0000313" key="8">
    <source>
        <dbReference type="EMBL" id="MDE48823.1"/>
    </source>
</evidence>
<organism evidence="8">
    <name type="scientific">Aceria tosichella</name>
    <name type="common">wheat curl mite</name>
    <dbReference type="NCBI Taxonomy" id="561515"/>
    <lineage>
        <taxon>Eukaryota</taxon>
        <taxon>Metazoa</taxon>
        <taxon>Ecdysozoa</taxon>
        <taxon>Arthropoda</taxon>
        <taxon>Chelicerata</taxon>
        <taxon>Arachnida</taxon>
        <taxon>Acari</taxon>
        <taxon>Acariformes</taxon>
        <taxon>Trombidiformes</taxon>
        <taxon>Prostigmata</taxon>
        <taxon>Eupodina</taxon>
        <taxon>Eriophyoidea</taxon>
        <taxon>Eriophyidae</taxon>
        <taxon>Eriophyinae</taxon>
        <taxon>Aceriini</taxon>
        <taxon>Aceria</taxon>
    </lineage>
</organism>
<feature type="transmembrane region" description="Helical" evidence="7">
    <location>
        <begin position="352"/>
        <end position="373"/>
    </location>
</feature>
<evidence type="ECO:0000256" key="6">
    <source>
        <dbReference type="SAM" id="MobiDB-lite"/>
    </source>
</evidence>
<dbReference type="GO" id="GO:0005794">
    <property type="term" value="C:Golgi apparatus"/>
    <property type="evidence" value="ECO:0007669"/>
    <property type="project" value="TreeGrafter"/>
</dbReference>
<comment type="subcellular location">
    <subcellularLocation>
        <location evidence="1">Membrane</location>
    </subcellularLocation>
</comment>
<feature type="compositionally biased region" description="Basic and acidic residues" evidence="6">
    <location>
        <begin position="413"/>
        <end position="422"/>
    </location>
</feature>
<evidence type="ECO:0000256" key="7">
    <source>
        <dbReference type="SAM" id="Phobius"/>
    </source>
</evidence>
<dbReference type="InterPro" id="IPR000462">
    <property type="entry name" value="CDP-OH_P_trans"/>
</dbReference>
<feature type="transmembrane region" description="Helical" evidence="7">
    <location>
        <begin position="54"/>
        <end position="73"/>
    </location>
</feature>
<evidence type="ECO:0000256" key="2">
    <source>
        <dbReference type="ARBA" id="ARBA00010441"/>
    </source>
</evidence>
<feature type="transmembrane region" description="Helical" evidence="7">
    <location>
        <begin position="269"/>
        <end position="285"/>
    </location>
</feature>
<keyword evidence="4 7" id="KW-0472">Membrane</keyword>
<keyword evidence="7" id="KW-0812">Transmembrane</keyword>
<dbReference type="GO" id="GO:0005789">
    <property type="term" value="C:endoplasmic reticulum membrane"/>
    <property type="evidence" value="ECO:0007669"/>
    <property type="project" value="TreeGrafter"/>
</dbReference>
<feature type="transmembrane region" description="Helical" evidence="7">
    <location>
        <begin position="190"/>
        <end position="211"/>
    </location>
</feature>
<dbReference type="FunFam" id="1.20.120.1760:FF:000016">
    <property type="entry name" value="ethanolaminephosphotransferase 1"/>
    <property type="match status" value="1"/>
</dbReference>
<feature type="transmembrane region" description="Helical" evidence="7">
    <location>
        <begin position="133"/>
        <end position="150"/>
    </location>
</feature>
<dbReference type="EMBL" id="GGYP01004052">
    <property type="protein sequence ID" value="MDE48823.1"/>
    <property type="molecule type" value="Transcribed_RNA"/>
</dbReference>
<feature type="transmembrane region" description="Helical" evidence="7">
    <location>
        <begin position="327"/>
        <end position="346"/>
    </location>
</feature>
<feature type="region of interest" description="Disordered" evidence="6">
    <location>
        <begin position="409"/>
        <end position="430"/>
    </location>
</feature>
<evidence type="ECO:0000256" key="1">
    <source>
        <dbReference type="ARBA" id="ARBA00004370"/>
    </source>
</evidence>
<dbReference type="InterPro" id="IPR048254">
    <property type="entry name" value="CDP_ALCOHOL_P_TRANSF_CS"/>
</dbReference>
<dbReference type="GO" id="GO:0004307">
    <property type="term" value="F:ethanolaminephosphotransferase activity"/>
    <property type="evidence" value="ECO:0007669"/>
    <property type="project" value="TreeGrafter"/>
</dbReference>
<accession>A0A6G1SFX3</accession>
<dbReference type="AlphaFoldDB" id="A0A6G1SFX3"/>
<feature type="transmembrane region" description="Helical" evidence="7">
    <location>
        <begin position="231"/>
        <end position="249"/>
    </location>
</feature>
<dbReference type="Pfam" id="PF01066">
    <property type="entry name" value="CDP-OH_P_transf"/>
    <property type="match status" value="1"/>
</dbReference>
<keyword evidence="7" id="KW-1133">Transmembrane helix</keyword>
<dbReference type="PIRSF" id="PIRSF015665">
    <property type="entry name" value="CHOPT"/>
    <property type="match status" value="1"/>
</dbReference>
<proteinExistence type="inferred from homology"/>